<dbReference type="Pfam" id="PF01738">
    <property type="entry name" value="DLH"/>
    <property type="match status" value="1"/>
</dbReference>
<dbReference type="EMBL" id="QZBS01000056">
    <property type="protein sequence ID" value="THZ75436.1"/>
    <property type="molecule type" value="Genomic_DNA"/>
</dbReference>
<reference evidence="6 7" key="1">
    <citation type="submission" date="2018-10" db="EMBL/GenBank/DDBJ databases">
        <title>Fifty Aureobasidium pullulans genomes reveal a recombining polyextremotolerant generalist.</title>
        <authorList>
            <person name="Gostincar C."/>
            <person name="Turk M."/>
            <person name="Zajc J."/>
            <person name="Gunde-Cimerman N."/>
        </authorList>
    </citation>
    <scope>NUCLEOTIDE SEQUENCE [LARGE SCALE GENOMIC DNA]</scope>
    <source>
        <strain evidence="3 6">EXF-11318</strain>
        <strain evidence="5 8">EXF-3519</strain>
        <strain evidence="4 7">EXF-9785</strain>
    </source>
</reference>
<feature type="domain" description="Dienelactone hydrolase" evidence="2">
    <location>
        <begin position="120"/>
        <end position="240"/>
    </location>
</feature>
<dbReference type="EMBL" id="QZAV01000037">
    <property type="protein sequence ID" value="THX41190.1"/>
    <property type="molecule type" value="Genomic_DNA"/>
</dbReference>
<sequence length="292" mass="31616">MSKPMTNNASLSVTTQISQKDHPAKLSQYSGLEHTIAAVKFPSIVKPFNLKVQDGIDGTVPAFLHLPENYQNQQSTAAILLSGAGGGVVGPSSIYLSMAHKLASLQQGLPVLRMDYRFPARNKYCVPDVLAAMNYLQTEHNISRFVLVGWSFGGAPVFTVGGQDSRVVGCATVASQTAETEGIRAVGRRGVPVLLLHGTGDRTLSHQCSERLYSMYGSKGDRKVHYFEGDDHALTRSSADAERMLCEFIASIAGVKMGDVEKEIVSKTLVDDSDKIEKMRRGGDLRGLESVK</sequence>
<dbReference type="InterPro" id="IPR050261">
    <property type="entry name" value="FrsA_esterase"/>
</dbReference>
<dbReference type="Proteomes" id="UP000308014">
    <property type="component" value="Unassembled WGS sequence"/>
</dbReference>
<gene>
    <name evidence="5" type="ORF">D6C85_02868</name>
    <name evidence="4" type="ORF">D6D10_02874</name>
    <name evidence="3" type="ORF">D6D24_00903</name>
</gene>
<evidence type="ECO:0000313" key="8">
    <source>
        <dbReference type="Proteomes" id="UP000309734"/>
    </source>
</evidence>
<dbReference type="AlphaFoldDB" id="A0A4V4KZ44"/>
<name>A0A4V4KZ44_AURPU</name>
<evidence type="ECO:0000313" key="4">
    <source>
        <dbReference type="EMBL" id="THX41190.1"/>
    </source>
</evidence>
<dbReference type="PANTHER" id="PTHR22946:SF9">
    <property type="entry name" value="POLYKETIDE TRANSFERASE AF380"/>
    <property type="match status" value="1"/>
</dbReference>
<evidence type="ECO:0000313" key="7">
    <source>
        <dbReference type="Proteomes" id="UP000308953"/>
    </source>
</evidence>
<protein>
    <submittedName>
        <fullName evidence="5">Alpha/beta-hydrolase</fullName>
    </submittedName>
</protein>
<dbReference type="Proteomes" id="UP000308953">
    <property type="component" value="Unassembled WGS sequence"/>
</dbReference>
<evidence type="ECO:0000313" key="6">
    <source>
        <dbReference type="Proteomes" id="UP000308014"/>
    </source>
</evidence>
<dbReference type="InterPro" id="IPR029058">
    <property type="entry name" value="AB_hydrolase_fold"/>
</dbReference>
<dbReference type="SUPFAM" id="SSF53474">
    <property type="entry name" value="alpha/beta-Hydrolases"/>
    <property type="match status" value="1"/>
</dbReference>
<organism evidence="5 8">
    <name type="scientific">Aureobasidium pullulans</name>
    <name type="common">Black yeast</name>
    <name type="synonym">Pullularia pullulans</name>
    <dbReference type="NCBI Taxonomy" id="5580"/>
    <lineage>
        <taxon>Eukaryota</taxon>
        <taxon>Fungi</taxon>
        <taxon>Dikarya</taxon>
        <taxon>Ascomycota</taxon>
        <taxon>Pezizomycotina</taxon>
        <taxon>Dothideomycetes</taxon>
        <taxon>Dothideomycetidae</taxon>
        <taxon>Dothideales</taxon>
        <taxon>Saccotheciaceae</taxon>
        <taxon>Aureobasidium</taxon>
    </lineage>
</organism>
<dbReference type="Gene3D" id="3.40.50.1820">
    <property type="entry name" value="alpha/beta hydrolase"/>
    <property type="match status" value="1"/>
</dbReference>
<evidence type="ECO:0000256" key="1">
    <source>
        <dbReference type="ARBA" id="ARBA00022801"/>
    </source>
</evidence>
<dbReference type="GO" id="GO:0016788">
    <property type="term" value="F:hydrolase activity, acting on ester bonds"/>
    <property type="evidence" value="ECO:0007669"/>
    <property type="project" value="UniProtKB-ARBA"/>
</dbReference>
<keyword evidence="1 5" id="KW-0378">Hydrolase</keyword>
<accession>A0A4V4KZ44</accession>
<evidence type="ECO:0000313" key="3">
    <source>
        <dbReference type="EMBL" id="THW22860.1"/>
    </source>
</evidence>
<evidence type="ECO:0000259" key="2">
    <source>
        <dbReference type="Pfam" id="PF01738"/>
    </source>
</evidence>
<dbReference type="EMBL" id="QZAJ01000014">
    <property type="protein sequence ID" value="THW22860.1"/>
    <property type="molecule type" value="Genomic_DNA"/>
</dbReference>
<dbReference type="Proteomes" id="UP000309734">
    <property type="component" value="Unassembled WGS sequence"/>
</dbReference>
<evidence type="ECO:0000313" key="5">
    <source>
        <dbReference type="EMBL" id="THZ75436.1"/>
    </source>
</evidence>
<dbReference type="PANTHER" id="PTHR22946">
    <property type="entry name" value="DIENELACTONE HYDROLASE DOMAIN-CONTAINING PROTEIN-RELATED"/>
    <property type="match status" value="1"/>
</dbReference>
<comment type="caution">
    <text evidence="5">The sequence shown here is derived from an EMBL/GenBank/DDBJ whole genome shotgun (WGS) entry which is preliminary data.</text>
</comment>
<dbReference type="InterPro" id="IPR002925">
    <property type="entry name" value="Dienelactn_hydro"/>
</dbReference>
<proteinExistence type="predicted"/>